<keyword evidence="7" id="KW-1185">Reference proteome</keyword>
<gene>
    <name evidence="6" type="ORF">Hypma_007661</name>
</gene>
<dbReference type="SUPFAM" id="SSF144232">
    <property type="entry name" value="HIT/MYND zinc finger-like"/>
    <property type="match status" value="1"/>
</dbReference>
<dbReference type="InParanoid" id="A0A369JTP9"/>
<evidence type="ECO:0000256" key="2">
    <source>
        <dbReference type="ARBA" id="ARBA00022771"/>
    </source>
</evidence>
<dbReference type="PROSITE" id="PS50865">
    <property type="entry name" value="ZF_MYND_2"/>
    <property type="match status" value="1"/>
</dbReference>
<evidence type="ECO:0000313" key="7">
    <source>
        <dbReference type="Proteomes" id="UP000076154"/>
    </source>
</evidence>
<dbReference type="STRING" id="39966.A0A369JTP9"/>
<evidence type="ECO:0000256" key="3">
    <source>
        <dbReference type="ARBA" id="ARBA00022833"/>
    </source>
</evidence>
<evidence type="ECO:0000256" key="4">
    <source>
        <dbReference type="PROSITE-ProRule" id="PRU00134"/>
    </source>
</evidence>
<dbReference type="GO" id="GO:0008270">
    <property type="term" value="F:zinc ion binding"/>
    <property type="evidence" value="ECO:0007669"/>
    <property type="project" value="UniProtKB-KW"/>
</dbReference>
<dbReference type="Proteomes" id="UP000076154">
    <property type="component" value="Unassembled WGS sequence"/>
</dbReference>
<dbReference type="PROSITE" id="PS01360">
    <property type="entry name" value="ZF_MYND_1"/>
    <property type="match status" value="1"/>
</dbReference>
<dbReference type="AlphaFoldDB" id="A0A369JTP9"/>
<keyword evidence="3" id="KW-0862">Zinc</keyword>
<dbReference type="OrthoDB" id="9922773at2759"/>
<name>A0A369JTP9_HYPMA</name>
<sequence length="261" mass="29166">MSDPRGRCSYCHASVGRKNVKTCGECRNVRYCSKRCQAKAWPDHKKCCTGDVRQAVAGDPVGTALLEGLTKWTNDWRDALQSWSLWAMNLHNYPEDRLATHIFVVELETRPGARSTSSKKYFRMIGGKVMTREEVLQILVEMDSPARNIEAFKNDQRGNHVIQCMIIAEGMVKFLWFGQRDALTGETVSPLDKKVDPEFADVLAKFWEPAMIDAIEKGDPSMTQDFIKSVLLKTVPGLKAIISIPKNAESSSSAQIEGVPA</sequence>
<dbReference type="EMBL" id="LUEZ02000041">
    <property type="protein sequence ID" value="RDB25158.1"/>
    <property type="molecule type" value="Genomic_DNA"/>
</dbReference>
<reference evidence="6" key="1">
    <citation type="submission" date="2018-04" db="EMBL/GenBank/DDBJ databases">
        <title>Whole genome sequencing of Hypsizygus marmoreus.</title>
        <authorList>
            <person name="Choi I.-G."/>
            <person name="Min B."/>
            <person name="Kim J.-G."/>
            <person name="Kim S."/>
            <person name="Oh Y.-L."/>
            <person name="Kong W.-S."/>
            <person name="Park H."/>
            <person name="Jeong J."/>
            <person name="Song E.-S."/>
        </authorList>
    </citation>
    <scope>NUCLEOTIDE SEQUENCE [LARGE SCALE GENOMIC DNA]</scope>
    <source>
        <strain evidence="6">51987-8</strain>
    </source>
</reference>
<protein>
    <recommendedName>
        <fullName evidence="5">MYND-type domain-containing protein</fullName>
    </recommendedName>
</protein>
<keyword evidence="1" id="KW-0479">Metal-binding</keyword>
<keyword evidence="2 4" id="KW-0863">Zinc-finger</keyword>
<accession>A0A369JTP9</accession>
<dbReference type="Gene3D" id="6.10.140.2220">
    <property type="match status" value="1"/>
</dbReference>
<organism evidence="6 7">
    <name type="scientific">Hypsizygus marmoreus</name>
    <name type="common">White beech mushroom</name>
    <name type="synonym">Agaricus marmoreus</name>
    <dbReference type="NCBI Taxonomy" id="39966"/>
    <lineage>
        <taxon>Eukaryota</taxon>
        <taxon>Fungi</taxon>
        <taxon>Dikarya</taxon>
        <taxon>Basidiomycota</taxon>
        <taxon>Agaricomycotina</taxon>
        <taxon>Agaricomycetes</taxon>
        <taxon>Agaricomycetidae</taxon>
        <taxon>Agaricales</taxon>
        <taxon>Tricholomatineae</taxon>
        <taxon>Lyophyllaceae</taxon>
        <taxon>Hypsizygus</taxon>
    </lineage>
</organism>
<comment type="caution">
    <text evidence="6">The sequence shown here is derived from an EMBL/GenBank/DDBJ whole genome shotgun (WGS) entry which is preliminary data.</text>
</comment>
<proteinExistence type="predicted"/>
<evidence type="ECO:0000313" key="6">
    <source>
        <dbReference type="EMBL" id="RDB25158.1"/>
    </source>
</evidence>
<feature type="domain" description="MYND-type" evidence="5">
    <location>
        <begin position="8"/>
        <end position="48"/>
    </location>
</feature>
<dbReference type="Pfam" id="PF01753">
    <property type="entry name" value="zf-MYND"/>
    <property type="match status" value="1"/>
</dbReference>
<evidence type="ECO:0000256" key="1">
    <source>
        <dbReference type="ARBA" id="ARBA00022723"/>
    </source>
</evidence>
<evidence type="ECO:0000259" key="5">
    <source>
        <dbReference type="PROSITE" id="PS50865"/>
    </source>
</evidence>
<dbReference type="InterPro" id="IPR002893">
    <property type="entry name" value="Znf_MYND"/>
</dbReference>